<dbReference type="HOGENOM" id="CLU_383147_0_0_1"/>
<reference evidence="1 2" key="1">
    <citation type="submission" date="2014-04" db="EMBL/GenBank/DDBJ databases">
        <authorList>
            <consortium name="DOE Joint Genome Institute"/>
            <person name="Kuo A."/>
            <person name="Tarkka M."/>
            <person name="Buscot F."/>
            <person name="Kohler A."/>
            <person name="Nagy L.G."/>
            <person name="Floudas D."/>
            <person name="Copeland A."/>
            <person name="Barry K.W."/>
            <person name="Cichocki N."/>
            <person name="Veneault-Fourrey C."/>
            <person name="LaButti K."/>
            <person name="Lindquist E.A."/>
            <person name="Lipzen A."/>
            <person name="Lundell T."/>
            <person name="Morin E."/>
            <person name="Murat C."/>
            <person name="Sun H."/>
            <person name="Tunlid A."/>
            <person name="Henrissat B."/>
            <person name="Grigoriev I.V."/>
            <person name="Hibbett D.S."/>
            <person name="Martin F."/>
            <person name="Nordberg H.P."/>
            <person name="Cantor M.N."/>
            <person name="Hua S.X."/>
        </authorList>
    </citation>
    <scope>NUCLEOTIDE SEQUENCE [LARGE SCALE GENOMIC DNA]</scope>
    <source>
        <strain evidence="1 2">F 1598</strain>
    </source>
</reference>
<proteinExistence type="predicted"/>
<sequence length="722" mass="81054">MALEECTGAKAAPSWLRHPEQQRRLLESQCHLDSLASPRNAVSSIQPITVVSLGAPLVKGVQAIIKLNVIDTTLMLQLQCSNNVCGKNFGILKDDRNSPLIIADNSYGNSAVGSNRLFTLDVAMWNACCGAQCHLNCIDYPYSLLPLCCMAMFGAFMAEWDNLILRNKVLDIISEMVLALHLPCTIIKNTEGFERYPGTVVHSAVCLVMDRDNIPILWHYVFASSATVDSIQIVCAASGFGSEQLFIQDFGHILIVLFEDIFILLVKNQAATCVSSQIQNLLKMLAHQFKFRIHIVVSHCPYFNVLVQREAHNRQWLGWGNWKNGERTYNMNGGITEESAAEEESCNCTTLDGFLSLILPGNYTTRCQISDDIQRLIPSFVVICHASFTVFHQFVPGDSGVSKLAGKTCTSKDAIPVTHSHTGVNKYLLGIIVFTALFGTARADISSDSGVNQALIVFEAALTDAGLAIVAFITILQYTGGFKRRVSPLETLKAFVALSLEWCNNPTVNSINVRHSIQNDETKRSAMEWLQKLKTMIDARPDNAEDYHIELQREPEELWLIKFLMQWAFDIELIMEDALHISKLSGDWSSSEKFKKASASNLDQDHTCLRDLNERLDRITTLMTKKVIFAILQLSIPIYSLEFVNFPNFGNLYGCLNCFHNGTYFRNGTLLSHQQITKLPLSIGDEISIAFGVVVAFSSKLFKHYDCENHRWLRWVYWMDIY</sequence>
<reference evidence="2" key="2">
    <citation type="submission" date="2015-01" db="EMBL/GenBank/DDBJ databases">
        <title>Evolutionary Origins and Diversification of the Mycorrhizal Mutualists.</title>
        <authorList>
            <consortium name="DOE Joint Genome Institute"/>
            <consortium name="Mycorrhizal Genomics Consortium"/>
            <person name="Kohler A."/>
            <person name="Kuo A."/>
            <person name="Nagy L.G."/>
            <person name="Floudas D."/>
            <person name="Copeland A."/>
            <person name="Barry K.W."/>
            <person name="Cichocki N."/>
            <person name="Veneault-Fourrey C."/>
            <person name="LaButti K."/>
            <person name="Lindquist E.A."/>
            <person name="Lipzen A."/>
            <person name="Lundell T."/>
            <person name="Morin E."/>
            <person name="Murat C."/>
            <person name="Riley R."/>
            <person name="Ohm R."/>
            <person name="Sun H."/>
            <person name="Tunlid A."/>
            <person name="Henrissat B."/>
            <person name="Grigoriev I.V."/>
            <person name="Hibbett D.S."/>
            <person name="Martin F."/>
        </authorList>
    </citation>
    <scope>NUCLEOTIDE SEQUENCE [LARGE SCALE GENOMIC DNA]</scope>
    <source>
        <strain evidence="2">F 1598</strain>
    </source>
</reference>
<dbReference type="InParanoid" id="A0A0C3G7W7"/>
<name>A0A0C3G7W7_PILCF</name>
<dbReference type="Proteomes" id="UP000054166">
    <property type="component" value="Unassembled WGS sequence"/>
</dbReference>
<accession>A0A0C3G7W7</accession>
<keyword evidence="2" id="KW-1185">Reference proteome</keyword>
<dbReference type="EMBL" id="KN832970">
    <property type="protein sequence ID" value="KIM92335.1"/>
    <property type="molecule type" value="Genomic_DNA"/>
</dbReference>
<organism evidence="1 2">
    <name type="scientific">Piloderma croceum (strain F 1598)</name>
    <dbReference type="NCBI Taxonomy" id="765440"/>
    <lineage>
        <taxon>Eukaryota</taxon>
        <taxon>Fungi</taxon>
        <taxon>Dikarya</taxon>
        <taxon>Basidiomycota</taxon>
        <taxon>Agaricomycotina</taxon>
        <taxon>Agaricomycetes</taxon>
        <taxon>Agaricomycetidae</taxon>
        <taxon>Atheliales</taxon>
        <taxon>Atheliaceae</taxon>
        <taxon>Piloderma</taxon>
    </lineage>
</organism>
<evidence type="ECO:0000313" key="2">
    <source>
        <dbReference type="Proteomes" id="UP000054166"/>
    </source>
</evidence>
<dbReference type="AlphaFoldDB" id="A0A0C3G7W7"/>
<gene>
    <name evidence="1" type="ORF">PILCRDRAFT_83527</name>
</gene>
<protein>
    <submittedName>
        <fullName evidence="1">Uncharacterized protein</fullName>
    </submittedName>
</protein>
<evidence type="ECO:0000313" key="1">
    <source>
        <dbReference type="EMBL" id="KIM92335.1"/>
    </source>
</evidence>